<organism evidence="1 2">
    <name type="scientific">Alkalibacter saccharofermentans DSM 14828</name>
    <dbReference type="NCBI Taxonomy" id="1120975"/>
    <lineage>
        <taxon>Bacteria</taxon>
        <taxon>Bacillati</taxon>
        <taxon>Bacillota</taxon>
        <taxon>Clostridia</taxon>
        <taxon>Eubacteriales</taxon>
        <taxon>Eubacteriaceae</taxon>
        <taxon>Alkalibacter</taxon>
    </lineage>
</organism>
<dbReference type="InterPro" id="IPR012902">
    <property type="entry name" value="N_methyl_site"/>
</dbReference>
<protein>
    <submittedName>
        <fullName evidence="1">Type IV pilin N-term methylation site GFxxxE</fullName>
    </submittedName>
</protein>
<gene>
    <name evidence="1" type="ORF">SAMN02746064_00154</name>
</gene>
<dbReference type="Proteomes" id="UP000184251">
    <property type="component" value="Unassembled WGS sequence"/>
</dbReference>
<reference evidence="1 2" key="1">
    <citation type="submission" date="2016-11" db="EMBL/GenBank/DDBJ databases">
        <authorList>
            <person name="Jaros S."/>
            <person name="Januszkiewicz K."/>
            <person name="Wedrychowicz H."/>
        </authorList>
    </citation>
    <scope>NUCLEOTIDE SEQUENCE [LARGE SCALE GENOMIC DNA]</scope>
    <source>
        <strain evidence="1 2">DSM 14828</strain>
    </source>
</reference>
<keyword evidence="2" id="KW-1185">Reference proteome</keyword>
<dbReference type="Pfam" id="PF07963">
    <property type="entry name" value="N_methyl"/>
    <property type="match status" value="1"/>
</dbReference>
<name>A0A1M4S8L5_9FIRM</name>
<dbReference type="STRING" id="1120975.SAMN02746064_00154"/>
<dbReference type="AlphaFoldDB" id="A0A1M4S8L5"/>
<accession>A0A1M4S8L5</accession>
<proteinExistence type="predicted"/>
<evidence type="ECO:0000313" key="2">
    <source>
        <dbReference type="Proteomes" id="UP000184251"/>
    </source>
</evidence>
<dbReference type="EMBL" id="FQTU01000001">
    <property type="protein sequence ID" value="SHE28546.1"/>
    <property type="molecule type" value="Genomic_DNA"/>
</dbReference>
<sequence length="161" mass="18228">MKNQNGFTLLETIICIFLTLVVLTCTMQLVSAQTLSIDTLKNSIIGENSVRYPLTVLEKQIKSSDIIYIASEKVYIRDMENRDYFNTYSLGGKMLYKNKHRGNLNSIGLGARSQFASDIINFSMGPVGEDGILVKIESELHGRTYYREKLIKARCPVYSID</sequence>
<dbReference type="RefSeq" id="WP_073269155.1">
    <property type="nucleotide sequence ID" value="NZ_FQTU01000001.1"/>
</dbReference>
<evidence type="ECO:0000313" key="1">
    <source>
        <dbReference type="EMBL" id="SHE28546.1"/>
    </source>
</evidence>